<dbReference type="PANTHER" id="PTHR45947:SF3">
    <property type="entry name" value="SULFOQUINOVOSYL TRANSFERASE SQD2"/>
    <property type="match status" value="1"/>
</dbReference>
<feature type="domain" description="Glycosyltransferase subfamily 4-like N-terminal" evidence="2">
    <location>
        <begin position="21"/>
        <end position="200"/>
    </location>
</feature>
<protein>
    <submittedName>
        <fullName evidence="3">Uncharacterized protein</fullName>
    </submittedName>
</protein>
<feature type="domain" description="Glycosyl transferase family 1" evidence="1">
    <location>
        <begin position="208"/>
        <end position="367"/>
    </location>
</feature>
<comment type="caution">
    <text evidence="3">The sequence shown here is derived from an EMBL/GenBank/DDBJ whole genome shotgun (WGS) entry which is preliminary data.</text>
</comment>
<dbReference type="EMBL" id="MFJL01000041">
    <property type="protein sequence ID" value="OGG12841.1"/>
    <property type="molecule type" value="Genomic_DNA"/>
</dbReference>
<evidence type="ECO:0000313" key="3">
    <source>
        <dbReference type="EMBL" id="OGG12841.1"/>
    </source>
</evidence>
<dbReference type="AlphaFoldDB" id="A0A1F5ZKB4"/>
<gene>
    <name evidence="3" type="ORF">A3D77_07335</name>
</gene>
<dbReference type="Proteomes" id="UP000176923">
    <property type="component" value="Unassembled WGS sequence"/>
</dbReference>
<dbReference type="PANTHER" id="PTHR45947">
    <property type="entry name" value="SULFOQUINOVOSYL TRANSFERASE SQD2"/>
    <property type="match status" value="1"/>
</dbReference>
<proteinExistence type="predicted"/>
<dbReference type="InterPro" id="IPR028098">
    <property type="entry name" value="Glyco_trans_4-like_N"/>
</dbReference>
<dbReference type="InterPro" id="IPR050194">
    <property type="entry name" value="Glycosyltransferase_grp1"/>
</dbReference>
<evidence type="ECO:0000259" key="1">
    <source>
        <dbReference type="Pfam" id="PF00534"/>
    </source>
</evidence>
<dbReference type="Pfam" id="PF13439">
    <property type="entry name" value="Glyco_transf_4"/>
    <property type="match status" value="1"/>
</dbReference>
<evidence type="ECO:0000313" key="4">
    <source>
        <dbReference type="Proteomes" id="UP000176923"/>
    </source>
</evidence>
<dbReference type="Pfam" id="PF00534">
    <property type="entry name" value="Glycos_transf_1"/>
    <property type="match status" value="1"/>
</dbReference>
<sequence>MKIVHLIDYFQPRVGYQETFLAKEHKKLGHEVCVLTSNRYYPFPDYETTYEKLLGSRRLSAGRKDEEGIDTLRLESIEIPSTPLVYLIGLQMALTTLKPDVVFCHGVHSLTSYLIACEKKDLGFILIYDTHAAHFNTNLTNTFLKRVYHSVYQKIAVPKILKEKNVLFAIGEDEQSLLCEDFHLEKKDVPIIRLGVDCDRFKYSKAQRKRIRKKLQVSRDSILCIYTGKVTPNKDLDVLINAIQHINDARIKLLVVGNGDKNYINTLKKMIHNNWLIWVDFVDNQELFSYYSASDIAIWPGDSTIAIIEAISCKLPVILPIWYGTKYLDGSGGIFRFKRGNIDELVTQIRFLAYNNNLRKDVAKKVRRYVISELSWKVISQQTLQLL</sequence>
<dbReference type="InterPro" id="IPR001296">
    <property type="entry name" value="Glyco_trans_1"/>
</dbReference>
<reference evidence="3 4" key="1">
    <citation type="journal article" date="2016" name="Nat. Commun.">
        <title>Thousands of microbial genomes shed light on interconnected biogeochemical processes in an aquifer system.</title>
        <authorList>
            <person name="Anantharaman K."/>
            <person name="Brown C.T."/>
            <person name="Hug L.A."/>
            <person name="Sharon I."/>
            <person name="Castelle C.J."/>
            <person name="Probst A.J."/>
            <person name="Thomas B.C."/>
            <person name="Singh A."/>
            <person name="Wilkins M.J."/>
            <person name="Karaoz U."/>
            <person name="Brodie E.L."/>
            <person name="Williams K.H."/>
            <person name="Hubbard S.S."/>
            <person name="Banfield J.F."/>
        </authorList>
    </citation>
    <scope>NUCLEOTIDE SEQUENCE [LARGE SCALE GENOMIC DNA]</scope>
</reference>
<dbReference type="CDD" id="cd03801">
    <property type="entry name" value="GT4_PimA-like"/>
    <property type="match status" value="1"/>
</dbReference>
<organism evidence="3 4">
    <name type="scientific">Candidatus Gottesmanbacteria bacterium RIFCSPHIGHO2_02_FULL_39_11</name>
    <dbReference type="NCBI Taxonomy" id="1798382"/>
    <lineage>
        <taxon>Bacteria</taxon>
        <taxon>Candidatus Gottesmaniibacteriota</taxon>
    </lineage>
</organism>
<accession>A0A1F5ZKB4</accession>
<dbReference type="SUPFAM" id="SSF53756">
    <property type="entry name" value="UDP-Glycosyltransferase/glycogen phosphorylase"/>
    <property type="match status" value="1"/>
</dbReference>
<name>A0A1F5ZKB4_9BACT</name>
<dbReference type="Gene3D" id="3.40.50.2000">
    <property type="entry name" value="Glycogen Phosphorylase B"/>
    <property type="match status" value="2"/>
</dbReference>
<dbReference type="STRING" id="1798382.A3D77_07335"/>
<evidence type="ECO:0000259" key="2">
    <source>
        <dbReference type="Pfam" id="PF13439"/>
    </source>
</evidence>
<dbReference type="GO" id="GO:0016757">
    <property type="term" value="F:glycosyltransferase activity"/>
    <property type="evidence" value="ECO:0007669"/>
    <property type="project" value="InterPro"/>
</dbReference>